<dbReference type="SMART" id="SM00645">
    <property type="entry name" value="Pept_C1"/>
    <property type="match status" value="1"/>
</dbReference>
<dbReference type="GO" id="GO:0006508">
    <property type="term" value="P:proteolysis"/>
    <property type="evidence" value="ECO:0007669"/>
    <property type="project" value="UniProtKB-KW"/>
</dbReference>
<dbReference type="InterPro" id="IPR038765">
    <property type="entry name" value="Papain-like_cys_pep_sf"/>
</dbReference>
<proteinExistence type="inferred from homology"/>
<dbReference type="PANTHER" id="PTHR12411">
    <property type="entry name" value="CYSTEINE PROTEASE FAMILY C1-RELATED"/>
    <property type="match status" value="1"/>
</dbReference>
<dbReference type="Proteomes" id="UP000759131">
    <property type="component" value="Unassembled WGS sequence"/>
</dbReference>
<gene>
    <name evidence="9" type="ORF">OSB1V03_LOCUS1528</name>
</gene>
<evidence type="ECO:0000256" key="1">
    <source>
        <dbReference type="ARBA" id="ARBA00008455"/>
    </source>
</evidence>
<keyword evidence="6" id="KW-1015">Disulfide bond</keyword>
<dbReference type="EMBL" id="CAJPIZ010000457">
    <property type="protein sequence ID" value="CAG2101481.1"/>
    <property type="molecule type" value="Genomic_DNA"/>
</dbReference>
<evidence type="ECO:0008006" key="11">
    <source>
        <dbReference type="Google" id="ProtNLM"/>
    </source>
</evidence>
<keyword evidence="4" id="KW-0788">Thiol protease</keyword>
<dbReference type="EMBL" id="OC855032">
    <property type="protein sequence ID" value="CAD7621051.1"/>
    <property type="molecule type" value="Genomic_DNA"/>
</dbReference>
<evidence type="ECO:0000313" key="10">
    <source>
        <dbReference type="Proteomes" id="UP000759131"/>
    </source>
</evidence>
<dbReference type="PROSITE" id="PS00139">
    <property type="entry name" value="THIOL_PROTEASE_CYS"/>
    <property type="match status" value="1"/>
</dbReference>
<name>A0A7R9KDG5_9ACAR</name>
<dbReference type="Pfam" id="PF08246">
    <property type="entry name" value="Inhibitor_I29"/>
    <property type="match status" value="1"/>
</dbReference>
<dbReference type="InterPro" id="IPR025661">
    <property type="entry name" value="Pept_asp_AS"/>
</dbReference>
<dbReference type="InterPro" id="IPR025660">
    <property type="entry name" value="Pept_his_AS"/>
</dbReference>
<dbReference type="PROSITE" id="PS00639">
    <property type="entry name" value="THIOL_PROTEASE_HIS"/>
    <property type="match status" value="1"/>
</dbReference>
<sequence length="377" mass="41263">MVCVATARDHHYGNQFDEFKAQYQRLYEGAGEESARRAIFTENYERIIAHNLEADAGQHTYRLAVNQFADWTNTEYRRSLLGYKHRQQPHNVSVYTGTGFAALPDTVDWRTKGVVTPVKNQKQCGSCWAFSAVASIEGQHALSTSKLVSLSEQNLVDCSRAEGNEGCEGGLMDDAFEYVIKNKGIDTEQSYPYRAIDEKCLFKPRSVGATVTGFKDIQSGSESALQSAVATVGPISVAIDASSFTFQMYSSGVYNDKSCGNKQEDLDHGVTAVGYGSALQSAVATVGPISVAIDASSFTFQMYSSGVYNDKSCGNKQEDLDHGVTAVGYGVFEGKPYWLVKNSWDTTWGQKGYIFMSRNQDNQCGIATDSSFPTGVK</sequence>
<dbReference type="SUPFAM" id="SSF54001">
    <property type="entry name" value="Cysteine proteinases"/>
    <property type="match status" value="2"/>
</dbReference>
<feature type="domain" description="Peptidase C1A papain C-terminal" evidence="7">
    <location>
        <begin position="103"/>
        <end position="374"/>
    </location>
</feature>
<keyword evidence="10" id="KW-1185">Reference proteome</keyword>
<dbReference type="PROSITE" id="PS00640">
    <property type="entry name" value="THIOL_PROTEASE_ASN"/>
    <property type="match status" value="1"/>
</dbReference>
<dbReference type="InterPro" id="IPR013201">
    <property type="entry name" value="Prot_inhib_I29"/>
</dbReference>
<evidence type="ECO:0000259" key="7">
    <source>
        <dbReference type="SMART" id="SM00645"/>
    </source>
</evidence>
<keyword evidence="5" id="KW-0865">Zymogen</keyword>
<dbReference type="InterPro" id="IPR013128">
    <property type="entry name" value="Peptidase_C1A"/>
</dbReference>
<dbReference type="Pfam" id="PF00112">
    <property type="entry name" value="Peptidase_C1"/>
    <property type="match status" value="2"/>
</dbReference>
<evidence type="ECO:0000256" key="6">
    <source>
        <dbReference type="ARBA" id="ARBA00023157"/>
    </source>
</evidence>
<dbReference type="PRINTS" id="PR00705">
    <property type="entry name" value="PAPAIN"/>
</dbReference>
<evidence type="ECO:0000256" key="5">
    <source>
        <dbReference type="ARBA" id="ARBA00023145"/>
    </source>
</evidence>
<organism evidence="9">
    <name type="scientific">Medioppia subpectinata</name>
    <dbReference type="NCBI Taxonomy" id="1979941"/>
    <lineage>
        <taxon>Eukaryota</taxon>
        <taxon>Metazoa</taxon>
        <taxon>Ecdysozoa</taxon>
        <taxon>Arthropoda</taxon>
        <taxon>Chelicerata</taxon>
        <taxon>Arachnida</taxon>
        <taxon>Acari</taxon>
        <taxon>Acariformes</taxon>
        <taxon>Sarcoptiformes</taxon>
        <taxon>Oribatida</taxon>
        <taxon>Brachypylina</taxon>
        <taxon>Oppioidea</taxon>
        <taxon>Oppiidae</taxon>
        <taxon>Medioppia</taxon>
    </lineage>
</organism>
<accession>A0A7R9KDG5</accession>
<evidence type="ECO:0000256" key="4">
    <source>
        <dbReference type="ARBA" id="ARBA00022807"/>
    </source>
</evidence>
<evidence type="ECO:0000256" key="3">
    <source>
        <dbReference type="ARBA" id="ARBA00022801"/>
    </source>
</evidence>
<feature type="domain" description="Cathepsin propeptide inhibitor" evidence="8">
    <location>
        <begin position="16"/>
        <end position="76"/>
    </location>
</feature>
<dbReference type="AlphaFoldDB" id="A0A7R9KDG5"/>
<dbReference type="InterPro" id="IPR039417">
    <property type="entry name" value="Peptidase_C1A_papain-like"/>
</dbReference>
<evidence type="ECO:0000313" key="9">
    <source>
        <dbReference type="EMBL" id="CAD7621051.1"/>
    </source>
</evidence>
<dbReference type="InterPro" id="IPR000668">
    <property type="entry name" value="Peptidase_C1A_C"/>
</dbReference>
<keyword evidence="2" id="KW-0645">Protease</keyword>
<keyword evidence="3" id="KW-0378">Hydrolase</keyword>
<comment type="similarity">
    <text evidence="1">Belongs to the peptidase C1 family.</text>
</comment>
<dbReference type="SMART" id="SM00848">
    <property type="entry name" value="Inhibitor_I29"/>
    <property type="match status" value="1"/>
</dbReference>
<dbReference type="CDD" id="cd02248">
    <property type="entry name" value="Peptidase_C1A"/>
    <property type="match status" value="1"/>
</dbReference>
<dbReference type="Gene3D" id="3.90.70.10">
    <property type="entry name" value="Cysteine proteinases"/>
    <property type="match status" value="2"/>
</dbReference>
<dbReference type="FunFam" id="3.90.70.10:FF:000006">
    <property type="entry name" value="Cathepsin S"/>
    <property type="match status" value="1"/>
</dbReference>
<reference evidence="9" key="1">
    <citation type="submission" date="2020-11" db="EMBL/GenBank/DDBJ databases">
        <authorList>
            <person name="Tran Van P."/>
        </authorList>
    </citation>
    <scope>NUCLEOTIDE SEQUENCE</scope>
</reference>
<dbReference type="GO" id="GO:0008234">
    <property type="term" value="F:cysteine-type peptidase activity"/>
    <property type="evidence" value="ECO:0007669"/>
    <property type="project" value="UniProtKB-KW"/>
</dbReference>
<evidence type="ECO:0000256" key="2">
    <source>
        <dbReference type="ARBA" id="ARBA00022670"/>
    </source>
</evidence>
<protein>
    <recommendedName>
        <fullName evidence="11">Cathepsin L</fullName>
    </recommendedName>
</protein>
<feature type="non-terminal residue" evidence="9">
    <location>
        <position position="377"/>
    </location>
</feature>
<evidence type="ECO:0000259" key="8">
    <source>
        <dbReference type="SMART" id="SM00848"/>
    </source>
</evidence>
<dbReference type="OrthoDB" id="10253408at2759"/>
<dbReference type="InterPro" id="IPR000169">
    <property type="entry name" value="Pept_cys_AS"/>
</dbReference>